<keyword evidence="2" id="KW-1185">Reference proteome</keyword>
<name>A0A4D9DTP7_9SAUR</name>
<protein>
    <submittedName>
        <fullName evidence="1">PH and SEC7 domain-containing protein 4</fullName>
    </submittedName>
</protein>
<sequence>MSGGNLLCGQIIRQRAIAGFLVPSSEAAGTGLETGERLDGPLLCSHLAIPLFSPQHCIGGRGFFPKGNLVQCGDFPAFAWNGYGAHQHWSVSKEMIESAVLLFYR</sequence>
<dbReference type="EMBL" id="QXTE01000412">
    <property type="protein sequence ID" value="TFJ98252.1"/>
    <property type="molecule type" value="Genomic_DNA"/>
</dbReference>
<reference evidence="1 2" key="1">
    <citation type="submission" date="2019-04" db="EMBL/GenBank/DDBJ databases">
        <title>Draft genome of the big-headed turtle Platysternon megacephalum.</title>
        <authorList>
            <person name="Gong S."/>
        </authorList>
    </citation>
    <scope>NUCLEOTIDE SEQUENCE [LARGE SCALE GENOMIC DNA]</scope>
    <source>
        <strain evidence="1">DO16091913</strain>
        <tissue evidence="1">Muscle</tissue>
    </source>
</reference>
<organism evidence="1 2">
    <name type="scientific">Platysternon megacephalum</name>
    <name type="common">big-headed turtle</name>
    <dbReference type="NCBI Taxonomy" id="55544"/>
    <lineage>
        <taxon>Eukaryota</taxon>
        <taxon>Metazoa</taxon>
        <taxon>Chordata</taxon>
        <taxon>Craniata</taxon>
        <taxon>Vertebrata</taxon>
        <taxon>Euteleostomi</taxon>
        <taxon>Archelosauria</taxon>
        <taxon>Testudinata</taxon>
        <taxon>Testudines</taxon>
        <taxon>Cryptodira</taxon>
        <taxon>Durocryptodira</taxon>
        <taxon>Testudinoidea</taxon>
        <taxon>Platysternidae</taxon>
        <taxon>Platysternon</taxon>
    </lineage>
</organism>
<dbReference type="STRING" id="55544.A0A4D9DTP7"/>
<reference evidence="1 2" key="2">
    <citation type="submission" date="2019-04" db="EMBL/GenBank/DDBJ databases">
        <title>The genome sequence of big-headed turtle.</title>
        <authorList>
            <person name="Gong S."/>
        </authorList>
    </citation>
    <scope>NUCLEOTIDE SEQUENCE [LARGE SCALE GENOMIC DNA]</scope>
    <source>
        <strain evidence="1">DO16091913</strain>
        <tissue evidence="1">Muscle</tissue>
    </source>
</reference>
<evidence type="ECO:0000313" key="1">
    <source>
        <dbReference type="EMBL" id="TFJ98252.1"/>
    </source>
</evidence>
<accession>A0A4D9DTP7</accession>
<evidence type="ECO:0000313" key="2">
    <source>
        <dbReference type="Proteomes" id="UP000297703"/>
    </source>
</evidence>
<dbReference type="Proteomes" id="UP000297703">
    <property type="component" value="Unassembled WGS sequence"/>
</dbReference>
<gene>
    <name evidence="1" type="ORF">DR999_PMT19828</name>
</gene>
<comment type="caution">
    <text evidence="1">The sequence shown here is derived from an EMBL/GenBank/DDBJ whole genome shotgun (WGS) entry which is preliminary data.</text>
</comment>
<dbReference type="AlphaFoldDB" id="A0A4D9DTP7"/>
<proteinExistence type="predicted"/>